<dbReference type="InterPro" id="IPR005490">
    <property type="entry name" value="LD_TPept_cat_dom"/>
</dbReference>
<evidence type="ECO:0000259" key="7">
    <source>
        <dbReference type="PROSITE" id="PS52029"/>
    </source>
</evidence>
<dbReference type="Pfam" id="PF03734">
    <property type="entry name" value="YkuD"/>
    <property type="match status" value="1"/>
</dbReference>
<keyword evidence="9" id="KW-1185">Reference proteome</keyword>
<accession>A0ABP0PQA9</accession>
<proteinExistence type="predicted"/>
<sequence length="334" mass="37401">MRVRLNILDRDALARLVAKVAACLCAVALTACSSVPALLPPSEQPLAPETVALIGQKGMTTGAPIFIRIFKEESELEVWKMRDDSRFYHFKTYPICNWSGALGPKLKEGDKQAPEGFYTVSQHQMNPNSKYYLAFNLGFPNAYDRAHGRTGRALMVHGDCKSAGCYAMTDALAEEIYALARDAFRGGQQTFEVHAYPFRMTQEKLDRFKKHRWYSFWKTMKEGYDFFEAHRVPPAIAICEKRYVVNALYEPGMRLDPAGRCPRFNRPQLAPFSPRPSEWQMTEERVTMPGPRTRVSQEVAADAARSQSIFGATGSLGESRGMPPGASALGYVPP</sequence>
<dbReference type="Proteomes" id="UP001642464">
    <property type="component" value="Unassembled WGS sequence"/>
</dbReference>
<evidence type="ECO:0000313" key="8">
    <source>
        <dbReference type="EMBL" id="CAK9077752.1"/>
    </source>
</evidence>
<dbReference type="PANTHER" id="PTHR36699">
    <property type="entry name" value="LD-TRANSPEPTIDASE"/>
    <property type="match status" value="1"/>
</dbReference>
<dbReference type="EMBL" id="CAXAMM010037891">
    <property type="protein sequence ID" value="CAK9077752.1"/>
    <property type="molecule type" value="Genomic_DNA"/>
</dbReference>
<feature type="domain" description="L,D-TPase catalytic" evidence="7">
    <location>
        <begin position="65"/>
        <end position="196"/>
    </location>
</feature>
<keyword evidence="2" id="KW-0808">Transferase</keyword>
<keyword evidence="4" id="KW-0573">Peptidoglycan synthesis</keyword>
<dbReference type="PROSITE" id="PS51257">
    <property type="entry name" value="PROKAR_LIPOPROTEIN"/>
    <property type="match status" value="1"/>
</dbReference>
<reference evidence="8 9" key="1">
    <citation type="submission" date="2024-02" db="EMBL/GenBank/DDBJ databases">
        <authorList>
            <person name="Chen Y."/>
            <person name="Shah S."/>
            <person name="Dougan E. K."/>
            <person name="Thang M."/>
            <person name="Chan C."/>
        </authorList>
    </citation>
    <scope>NUCLEOTIDE SEQUENCE [LARGE SCALE GENOMIC DNA]</scope>
</reference>
<comment type="caution">
    <text evidence="8">The sequence shown here is derived from an EMBL/GenBank/DDBJ whole genome shotgun (WGS) entry which is preliminary data.</text>
</comment>
<comment type="pathway">
    <text evidence="1">Cell wall biogenesis; peptidoglycan biosynthesis.</text>
</comment>
<evidence type="ECO:0000256" key="4">
    <source>
        <dbReference type="ARBA" id="ARBA00022984"/>
    </source>
</evidence>
<evidence type="ECO:0000256" key="1">
    <source>
        <dbReference type="ARBA" id="ARBA00004752"/>
    </source>
</evidence>
<dbReference type="PROSITE" id="PS52029">
    <property type="entry name" value="LD_TPASE"/>
    <property type="match status" value="1"/>
</dbReference>
<keyword evidence="5" id="KW-0961">Cell wall biogenesis/degradation</keyword>
<gene>
    <name evidence="8" type="ORF">SCF082_LOCUS37255</name>
</gene>
<name>A0ABP0PQA9_9DINO</name>
<protein>
    <submittedName>
        <fullName evidence="8">D-transpeptidase YafK</fullName>
    </submittedName>
</protein>
<feature type="region of interest" description="Disordered" evidence="6">
    <location>
        <begin position="312"/>
        <end position="334"/>
    </location>
</feature>
<organism evidence="8 9">
    <name type="scientific">Durusdinium trenchii</name>
    <dbReference type="NCBI Taxonomy" id="1381693"/>
    <lineage>
        <taxon>Eukaryota</taxon>
        <taxon>Sar</taxon>
        <taxon>Alveolata</taxon>
        <taxon>Dinophyceae</taxon>
        <taxon>Suessiales</taxon>
        <taxon>Symbiodiniaceae</taxon>
        <taxon>Durusdinium</taxon>
    </lineage>
</organism>
<evidence type="ECO:0000256" key="3">
    <source>
        <dbReference type="ARBA" id="ARBA00022960"/>
    </source>
</evidence>
<dbReference type="PANTHER" id="PTHR36699:SF1">
    <property type="entry name" value="L,D-TRANSPEPTIDASE YAFK-RELATED"/>
    <property type="match status" value="1"/>
</dbReference>
<evidence type="ECO:0000256" key="6">
    <source>
        <dbReference type="SAM" id="MobiDB-lite"/>
    </source>
</evidence>
<keyword evidence="3" id="KW-0133">Cell shape</keyword>
<evidence type="ECO:0000256" key="2">
    <source>
        <dbReference type="ARBA" id="ARBA00022679"/>
    </source>
</evidence>
<dbReference type="CDD" id="cd16913">
    <property type="entry name" value="YkuD_like"/>
    <property type="match status" value="1"/>
</dbReference>
<dbReference type="InterPro" id="IPR038063">
    <property type="entry name" value="Transpep_catalytic_dom"/>
</dbReference>
<evidence type="ECO:0000256" key="5">
    <source>
        <dbReference type="ARBA" id="ARBA00023316"/>
    </source>
</evidence>
<evidence type="ECO:0000313" key="9">
    <source>
        <dbReference type="Proteomes" id="UP001642464"/>
    </source>
</evidence>
<dbReference type="SUPFAM" id="SSF141523">
    <property type="entry name" value="L,D-transpeptidase catalytic domain-like"/>
    <property type="match status" value="1"/>
</dbReference>